<name>A0A3B0VM29_9ZZZZ</name>
<organism evidence="2">
    <name type="scientific">hydrothermal vent metagenome</name>
    <dbReference type="NCBI Taxonomy" id="652676"/>
    <lineage>
        <taxon>unclassified sequences</taxon>
        <taxon>metagenomes</taxon>
        <taxon>ecological metagenomes</taxon>
    </lineage>
</organism>
<dbReference type="InterPro" id="IPR009875">
    <property type="entry name" value="PilZ_domain"/>
</dbReference>
<dbReference type="AlphaFoldDB" id="A0A3B0VM29"/>
<dbReference type="GO" id="GO:0035438">
    <property type="term" value="F:cyclic-di-GMP binding"/>
    <property type="evidence" value="ECO:0007669"/>
    <property type="project" value="InterPro"/>
</dbReference>
<dbReference type="EMBL" id="UOEY01000052">
    <property type="protein sequence ID" value="VAW37889.1"/>
    <property type="molecule type" value="Genomic_DNA"/>
</dbReference>
<feature type="domain" description="PilZ" evidence="1">
    <location>
        <begin position="76"/>
        <end position="181"/>
    </location>
</feature>
<protein>
    <recommendedName>
        <fullName evidence="1">PilZ domain-containing protein</fullName>
    </recommendedName>
</protein>
<proteinExistence type="predicted"/>
<accession>A0A3B0VM29</accession>
<reference evidence="2" key="1">
    <citation type="submission" date="2018-06" db="EMBL/GenBank/DDBJ databases">
        <authorList>
            <person name="Zhirakovskaya E."/>
        </authorList>
    </citation>
    <scope>NUCLEOTIDE SEQUENCE</scope>
</reference>
<dbReference type="Gene3D" id="2.40.10.220">
    <property type="entry name" value="predicted glycosyltransferase like domains"/>
    <property type="match status" value="1"/>
</dbReference>
<evidence type="ECO:0000259" key="1">
    <source>
        <dbReference type="Pfam" id="PF07238"/>
    </source>
</evidence>
<sequence length="186" mass="20856">MDNKTFHSSGSKCPFYSKNRSNECGMTKGGMYIPMPVHVKMFCLSLRFSRCPQYICGHELIQHKVAESGGIVSEVRRRSLRFAERLSLTLMSYYNNIRPQESFCDKVATIDMSLGGVRIEGSRELAKDSFVNFEFGSDFPSPGLSGVGEVKWCEPQNDSDRFEAGIAFADLSSSRTLEAYLDSLMV</sequence>
<gene>
    <name evidence="2" type="ORF">MNBD_DELTA04-1216</name>
</gene>
<evidence type="ECO:0000313" key="2">
    <source>
        <dbReference type="EMBL" id="VAW37889.1"/>
    </source>
</evidence>
<dbReference type="Pfam" id="PF07238">
    <property type="entry name" value="PilZ"/>
    <property type="match status" value="1"/>
</dbReference>